<feature type="signal peptide" evidence="2">
    <location>
        <begin position="1"/>
        <end position="20"/>
    </location>
</feature>
<reference evidence="4" key="1">
    <citation type="journal article" date="2014" name="Int. J. Syst. Evol. Microbiol.">
        <title>Complete genome sequence of Corynebacterium casei LMG S-19264T (=DSM 44701T), isolated from a smear-ripened cheese.</title>
        <authorList>
            <consortium name="US DOE Joint Genome Institute (JGI-PGF)"/>
            <person name="Walter F."/>
            <person name="Albersmeier A."/>
            <person name="Kalinowski J."/>
            <person name="Ruckert C."/>
        </authorList>
    </citation>
    <scope>NUCLEOTIDE SEQUENCE</scope>
    <source>
        <strain evidence="4">CGMCC 4.7299</strain>
    </source>
</reference>
<dbReference type="SUPFAM" id="SSF51011">
    <property type="entry name" value="Glycosyl hydrolase domain"/>
    <property type="match status" value="1"/>
</dbReference>
<dbReference type="InterPro" id="IPR055235">
    <property type="entry name" value="ASD1_cat"/>
</dbReference>
<protein>
    <recommendedName>
        <fullName evidence="3">Alpha-L-arabinofuranosidase 1 catalytic domain-containing protein</fullName>
    </recommendedName>
</protein>
<evidence type="ECO:0000256" key="1">
    <source>
        <dbReference type="SAM" id="MobiDB-lite"/>
    </source>
</evidence>
<dbReference type="InterPro" id="IPR006311">
    <property type="entry name" value="TAT_signal"/>
</dbReference>
<sequence length="673" mass="72033">MRRIDRRRLLWGAAAVSTGAAGVGVTYTAAASEAPKPSVAGASAAGASASPDQAMSAATGSAGPLPVITVDARTVKAAVSSGITGVNGSKWYDDSFGMWDRDKHRVRPEVVAKFKRAGIGLFRYPGGTSANLFHWKRAVGPQSQRSRQVNGLESADPVDSRFGPDEWMPLVEQLGAELTIMAPFASTDPQDIADWVQYMNGPRGTTFGDLRAKHGHPQPYGVRYWEIGNEHYVGHERYWMSSDTQTALQQYAFGGTQRQKGQRVGARDDHRPQAGVSTGKAGQQFTVHYPPVVPRSQVIKVDGTAWTECKDLSAAGRQARVYTFNPANGAVKFGDGTHGAIPRKGAVITADYDSGPHAGFVDYYKAMKAVDPSIQVIATWAPVGRGVLHPGKTFPQIMAEHGHAEHYDGLAVHPYTSVVRDLGITKFPNRIAGHHAQMIGDGASRDAVVALQAEVKKYGKPSAYVVVSESGALFFGDNHDASAYREWTWAMSHALYEASQWSHFLNRGLRWAIANAPISTRSGVTRAMLGGPSHFVFSAEATVRELLKPVVHGGGHVVATDTQNNLVVDSGLTTPVGGTYHALVTTATVDRAGGLNLVVVNRSPDKAVQARLALNGYAPSGKVSLAVVSGARYDSFNDVGHLNDVTIHRTTAKASTLTHTFGAHSVTVLRFAK</sequence>
<reference evidence="4" key="2">
    <citation type="submission" date="2020-09" db="EMBL/GenBank/DDBJ databases">
        <authorList>
            <person name="Sun Q."/>
            <person name="Zhou Y."/>
        </authorList>
    </citation>
    <scope>NUCLEOTIDE SEQUENCE</scope>
    <source>
        <strain evidence="4">CGMCC 4.7299</strain>
    </source>
</reference>
<dbReference type="PROSITE" id="PS51318">
    <property type="entry name" value="TAT"/>
    <property type="match status" value="1"/>
</dbReference>
<evidence type="ECO:0000256" key="2">
    <source>
        <dbReference type="SAM" id="SignalP"/>
    </source>
</evidence>
<dbReference type="Gene3D" id="2.60.40.1180">
    <property type="entry name" value="Golgi alpha-mannosidase II"/>
    <property type="match status" value="1"/>
</dbReference>
<dbReference type="InterPro" id="IPR013780">
    <property type="entry name" value="Glyco_hydro_b"/>
</dbReference>
<keyword evidence="5" id="KW-1185">Reference proteome</keyword>
<feature type="region of interest" description="Disordered" evidence="1">
    <location>
        <begin position="257"/>
        <end position="280"/>
    </location>
</feature>
<proteinExistence type="predicted"/>
<dbReference type="RefSeq" id="WP_189077988.1">
    <property type="nucleotide sequence ID" value="NZ_BMMX01000002.1"/>
</dbReference>
<feature type="domain" description="Alpha-L-arabinofuranosidase 1 catalytic" evidence="3">
    <location>
        <begin position="120"/>
        <end position="238"/>
    </location>
</feature>
<dbReference type="Proteomes" id="UP000656042">
    <property type="component" value="Unassembled WGS sequence"/>
</dbReference>
<dbReference type="EMBL" id="BMMX01000002">
    <property type="protein sequence ID" value="GGK78839.1"/>
    <property type="molecule type" value="Genomic_DNA"/>
</dbReference>
<accession>A0A8J3BU68</accession>
<dbReference type="AlphaFoldDB" id="A0A8J3BU68"/>
<dbReference type="PANTHER" id="PTHR43576:SF3">
    <property type="entry name" value="ALPHA-L-ARABINOFURANOSIDASE C"/>
    <property type="match status" value="1"/>
</dbReference>
<organism evidence="4 5">
    <name type="scientific">Mangrovihabitans endophyticus</name>
    <dbReference type="NCBI Taxonomy" id="1751298"/>
    <lineage>
        <taxon>Bacteria</taxon>
        <taxon>Bacillati</taxon>
        <taxon>Actinomycetota</taxon>
        <taxon>Actinomycetes</taxon>
        <taxon>Micromonosporales</taxon>
        <taxon>Micromonosporaceae</taxon>
        <taxon>Mangrovihabitans</taxon>
    </lineage>
</organism>
<evidence type="ECO:0000313" key="4">
    <source>
        <dbReference type="EMBL" id="GGK78839.1"/>
    </source>
</evidence>
<gene>
    <name evidence="4" type="ORF">GCM10012284_10960</name>
</gene>
<dbReference type="InterPro" id="IPR017853">
    <property type="entry name" value="GH"/>
</dbReference>
<evidence type="ECO:0000313" key="5">
    <source>
        <dbReference type="Proteomes" id="UP000656042"/>
    </source>
</evidence>
<keyword evidence="2" id="KW-0732">Signal</keyword>
<dbReference type="PANTHER" id="PTHR43576">
    <property type="entry name" value="ALPHA-L-ARABINOFURANOSIDASE C-RELATED"/>
    <property type="match status" value="1"/>
</dbReference>
<name>A0A8J3BU68_9ACTN</name>
<dbReference type="SUPFAM" id="SSF51445">
    <property type="entry name" value="(Trans)glycosidases"/>
    <property type="match status" value="2"/>
</dbReference>
<dbReference type="Gene3D" id="3.20.20.80">
    <property type="entry name" value="Glycosidases"/>
    <property type="match status" value="2"/>
</dbReference>
<feature type="chain" id="PRO_5039073050" description="Alpha-L-arabinofuranosidase 1 catalytic domain-containing protein" evidence="2">
    <location>
        <begin position="21"/>
        <end position="673"/>
    </location>
</feature>
<dbReference type="GO" id="GO:0000272">
    <property type="term" value="P:polysaccharide catabolic process"/>
    <property type="evidence" value="ECO:0007669"/>
    <property type="project" value="TreeGrafter"/>
</dbReference>
<dbReference type="Pfam" id="PF22848">
    <property type="entry name" value="ASD1_dom"/>
    <property type="match status" value="1"/>
</dbReference>
<comment type="caution">
    <text evidence="4">The sequence shown here is derived from an EMBL/GenBank/DDBJ whole genome shotgun (WGS) entry which is preliminary data.</text>
</comment>
<evidence type="ECO:0000259" key="3">
    <source>
        <dbReference type="Pfam" id="PF22848"/>
    </source>
</evidence>